<dbReference type="EMBL" id="UOEU01000536">
    <property type="protein sequence ID" value="VAW34403.1"/>
    <property type="molecule type" value="Genomic_DNA"/>
</dbReference>
<dbReference type="PANTHER" id="PTHR42873:SF1">
    <property type="entry name" value="S-ADENOSYLMETHIONINE-DEPENDENT METHYLTRANSFERASE DOMAIN-CONTAINING PROTEIN"/>
    <property type="match status" value="1"/>
</dbReference>
<dbReference type="AlphaFoldDB" id="A0A3B0V1X4"/>
<keyword evidence="3" id="KW-0949">S-adenosyl-L-methionine</keyword>
<evidence type="ECO:0000256" key="3">
    <source>
        <dbReference type="ARBA" id="ARBA00022691"/>
    </source>
</evidence>
<dbReference type="PANTHER" id="PTHR42873">
    <property type="entry name" value="RIBOSOMAL RNA LARGE SUBUNIT METHYLTRANSFERASE"/>
    <property type="match status" value="1"/>
</dbReference>
<feature type="non-terminal residue" evidence="5">
    <location>
        <position position="1"/>
    </location>
</feature>
<name>A0A3B0V1X4_9ZZZZ</name>
<dbReference type="SUPFAM" id="SSF53335">
    <property type="entry name" value="S-adenosyl-L-methionine-dependent methyltransferases"/>
    <property type="match status" value="1"/>
</dbReference>
<reference evidence="5" key="1">
    <citation type="submission" date="2018-06" db="EMBL/GenBank/DDBJ databases">
        <authorList>
            <person name="Zhirakovskaya E."/>
        </authorList>
    </citation>
    <scope>NUCLEOTIDE SEQUENCE</scope>
</reference>
<gene>
    <name evidence="5" type="ORF">MNBD_CHLOROFLEXI01-4795</name>
</gene>
<dbReference type="Gene3D" id="3.40.50.150">
    <property type="entry name" value="Vaccinia Virus protein VP39"/>
    <property type="match status" value="1"/>
</dbReference>
<dbReference type="Pfam" id="PF10672">
    <property type="entry name" value="Methyltrans_SAM"/>
    <property type="match status" value="1"/>
</dbReference>
<evidence type="ECO:0000313" key="5">
    <source>
        <dbReference type="EMBL" id="VAW34403.1"/>
    </source>
</evidence>
<evidence type="ECO:0000259" key="4">
    <source>
        <dbReference type="Pfam" id="PF10672"/>
    </source>
</evidence>
<proteinExistence type="predicted"/>
<dbReference type="EC" id="2.1.1.191" evidence="5"/>
<dbReference type="GO" id="GO:0008168">
    <property type="term" value="F:methyltransferase activity"/>
    <property type="evidence" value="ECO:0007669"/>
    <property type="project" value="UniProtKB-KW"/>
</dbReference>
<accession>A0A3B0V1X4</accession>
<dbReference type="CDD" id="cd02440">
    <property type="entry name" value="AdoMet_MTases"/>
    <property type="match status" value="1"/>
</dbReference>
<dbReference type="GO" id="GO:0032259">
    <property type="term" value="P:methylation"/>
    <property type="evidence" value="ECO:0007669"/>
    <property type="project" value="UniProtKB-KW"/>
</dbReference>
<evidence type="ECO:0000256" key="1">
    <source>
        <dbReference type="ARBA" id="ARBA00022603"/>
    </source>
</evidence>
<sequence>DANVRKKEGLPKISRLAWGEAPPETLIIQENNILFGVNLLAGQKSGFYLDQRENRTAVCQPQHIANKTMLNLFAYTGGFGLNAIANGASQVTHVDSSYSALELAEQNVERNGWKRPQDEYLTGDAFEVLRHYRDTKQTFDLIVLDPPKFAHSQRDINRACRGYKDLNWLAMRLLPPGGVLATFSCSGLISADLFQKVLFGAAIDAQREVQILRPLAQGPDHPVLLTFPESAYLKGFLCRVW</sequence>
<feature type="domain" description="S-adenosylmethionine-dependent methyltransferase" evidence="4">
    <location>
        <begin position="21"/>
        <end position="192"/>
    </location>
</feature>
<dbReference type="InterPro" id="IPR019614">
    <property type="entry name" value="SAM-dep_methyl-trfase"/>
</dbReference>
<dbReference type="InterPro" id="IPR029063">
    <property type="entry name" value="SAM-dependent_MTases_sf"/>
</dbReference>
<organism evidence="5">
    <name type="scientific">hydrothermal vent metagenome</name>
    <dbReference type="NCBI Taxonomy" id="652676"/>
    <lineage>
        <taxon>unclassified sequences</taxon>
        <taxon>metagenomes</taxon>
        <taxon>ecological metagenomes</taxon>
    </lineage>
</organism>
<protein>
    <submittedName>
        <fullName evidence="5">23S rRNA (Cytosine(1962)-C(5))-methyltransferase</fullName>
        <ecNumber evidence="5">2.1.1.191</ecNumber>
    </submittedName>
</protein>
<evidence type="ECO:0000256" key="2">
    <source>
        <dbReference type="ARBA" id="ARBA00022679"/>
    </source>
</evidence>
<keyword evidence="1 5" id="KW-0489">Methyltransferase</keyword>
<keyword evidence="2 5" id="KW-0808">Transferase</keyword>